<dbReference type="Proteomes" id="UP000799750">
    <property type="component" value="Unassembled WGS sequence"/>
</dbReference>
<keyword evidence="3" id="KW-1185">Reference proteome</keyword>
<evidence type="ECO:0000313" key="2">
    <source>
        <dbReference type="EMBL" id="KAF2502074.1"/>
    </source>
</evidence>
<proteinExistence type="predicted"/>
<gene>
    <name evidence="2" type="ORF">BU16DRAFT_554139</name>
</gene>
<feature type="signal peptide" evidence="1">
    <location>
        <begin position="1"/>
        <end position="25"/>
    </location>
</feature>
<feature type="chain" id="PRO_5025435439" evidence="1">
    <location>
        <begin position="26"/>
        <end position="632"/>
    </location>
</feature>
<accession>A0A6A6RC88</accession>
<protein>
    <submittedName>
        <fullName evidence="2">Uncharacterized protein</fullName>
    </submittedName>
</protein>
<evidence type="ECO:0000256" key="1">
    <source>
        <dbReference type="SAM" id="SignalP"/>
    </source>
</evidence>
<dbReference type="EMBL" id="MU004181">
    <property type="protein sequence ID" value="KAF2502074.1"/>
    <property type="molecule type" value="Genomic_DNA"/>
</dbReference>
<sequence length="632" mass="68327">MTSSRRQSSFVKALVLPLLFRTAIAVAVSTSFVQRAIDPTASGQIGVNPVVSDLGPMQQYVGLIGANTGILRDQDGSTVWIGKSDFITETVVTITLSNVPTTKTSKLQLVASTATSDGEGQKKGDIALTFGPILRQKLETLAAEAVEACRLVKKMKRDYGSEAFTQCLSQYAATNSGSGGPFAEELIDLEALDIPIPKAIELEYDALVAALAIAKTQARLRGYLILKIAIGSYAATKTVNYVWNLLSKPEGLVTPAATPTDPCPAGAPTGSEAPVCRSDDCQGLPNDLKCTTGKWKDCSCLAVEQVLINTWFNMDFLDQQQGYLSALAELPEPTPECSLLRGSEDWEGNPFFFPSEWCVCEGDDWKTSTYPTVPSATDDPCAYNSLPITTLQTTQITPFATTSVKVTSCNKYAIDTPSSYVGCTCNDNKQYLLATITGGGRPPVETCMDAVKLTTAPPEVLSAEPTATPMPYYHEGPPVTKSVGTGGSVTCLTPLNPIWETRYWMSREAAVQAINSICDTLSDKFKFGKGGNTNYIDGKQQYIIMDAKLMDVGAVFYSIGSSKGANCASLDFGSKDGRDNCKKRFMNTVDLCDTVKPKRFVRWKQGGLFSADCIDVQMVRCDFRKSPDCQWK</sequence>
<keyword evidence="1" id="KW-0732">Signal</keyword>
<dbReference type="OrthoDB" id="3946203at2759"/>
<dbReference type="AlphaFoldDB" id="A0A6A6RC88"/>
<name>A0A6A6RC88_9PEZI</name>
<reference evidence="2" key="1">
    <citation type="journal article" date="2020" name="Stud. Mycol.">
        <title>101 Dothideomycetes genomes: a test case for predicting lifestyles and emergence of pathogens.</title>
        <authorList>
            <person name="Haridas S."/>
            <person name="Albert R."/>
            <person name="Binder M."/>
            <person name="Bloem J."/>
            <person name="Labutti K."/>
            <person name="Salamov A."/>
            <person name="Andreopoulos B."/>
            <person name="Baker S."/>
            <person name="Barry K."/>
            <person name="Bills G."/>
            <person name="Bluhm B."/>
            <person name="Cannon C."/>
            <person name="Castanera R."/>
            <person name="Culley D."/>
            <person name="Daum C."/>
            <person name="Ezra D."/>
            <person name="Gonzalez J."/>
            <person name="Henrissat B."/>
            <person name="Kuo A."/>
            <person name="Liang C."/>
            <person name="Lipzen A."/>
            <person name="Lutzoni F."/>
            <person name="Magnuson J."/>
            <person name="Mondo S."/>
            <person name="Nolan M."/>
            <person name="Ohm R."/>
            <person name="Pangilinan J."/>
            <person name="Park H.-J."/>
            <person name="Ramirez L."/>
            <person name="Alfaro M."/>
            <person name="Sun H."/>
            <person name="Tritt A."/>
            <person name="Yoshinaga Y."/>
            <person name="Zwiers L.-H."/>
            <person name="Turgeon B."/>
            <person name="Goodwin S."/>
            <person name="Spatafora J."/>
            <person name="Crous P."/>
            <person name="Grigoriev I."/>
        </authorList>
    </citation>
    <scope>NUCLEOTIDE SEQUENCE</scope>
    <source>
        <strain evidence="2">CBS 269.34</strain>
    </source>
</reference>
<organism evidence="2 3">
    <name type="scientific">Lophium mytilinum</name>
    <dbReference type="NCBI Taxonomy" id="390894"/>
    <lineage>
        <taxon>Eukaryota</taxon>
        <taxon>Fungi</taxon>
        <taxon>Dikarya</taxon>
        <taxon>Ascomycota</taxon>
        <taxon>Pezizomycotina</taxon>
        <taxon>Dothideomycetes</taxon>
        <taxon>Pleosporomycetidae</taxon>
        <taxon>Mytilinidiales</taxon>
        <taxon>Mytilinidiaceae</taxon>
        <taxon>Lophium</taxon>
    </lineage>
</organism>
<evidence type="ECO:0000313" key="3">
    <source>
        <dbReference type="Proteomes" id="UP000799750"/>
    </source>
</evidence>